<dbReference type="RefSeq" id="WP_085098151.1">
    <property type="nucleotide sequence ID" value="NZ_AP022603.1"/>
</dbReference>
<keyword evidence="2" id="KW-1185">Reference proteome</keyword>
<organism evidence="1 2">
    <name type="scientific">Mycolicibacterium fallax</name>
    <name type="common">Mycobacterium fallax</name>
    <dbReference type="NCBI Taxonomy" id="1793"/>
    <lineage>
        <taxon>Bacteria</taxon>
        <taxon>Bacillati</taxon>
        <taxon>Actinomycetota</taxon>
        <taxon>Actinomycetes</taxon>
        <taxon>Mycobacteriales</taxon>
        <taxon>Mycobacteriaceae</taxon>
        <taxon>Mycolicibacterium</taxon>
    </lineage>
</organism>
<dbReference type="Pfam" id="PF12728">
    <property type="entry name" value="HTH_17"/>
    <property type="match status" value="1"/>
</dbReference>
<evidence type="ECO:0000313" key="1">
    <source>
        <dbReference type="EMBL" id="ORV00983.1"/>
    </source>
</evidence>
<gene>
    <name evidence="1" type="ORF">AWC04_15030</name>
</gene>
<dbReference type="GO" id="GO:0003677">
    <property type="term" value="F:DNA binding"/>
    <property type="evidence" value="ECO:0007669"/>
    <property type="project" value="InterPro"/>
</dbReference>
<name>A0A1X1R819_MYCFA</name>
<dbReference type="Proteomes" id="UP000193484">
    <property type="component" value="Unassembled WGS sequence"/>
</dbReference>
<dbReference type="STRING" id="1793.AWC04_15030"/>
<sequence>MSTQALHNEDDLLTVIEAGEVLHASRVTVFRLLKTGELASIKVGKKRLIRRGAIIDFVHRQEQASRRRSA</sequence>
<comment type="caution">
    <text evidence="1">The sequence shown here is derived from an EMBL/GenBank/DDBJ whole genome shotgun (WGS) entry which is preliminary data.</text>
</comment>
<dbReference type="InterPro" id="IPR041657">
    <property type="entry name" value="HTH_17"/>
</dbReference>
<dbReference type="InterPro" id="IPR010093">
    <property type="entry name" value="SinI_DNA-bd"/>
</dbReference>
<dbReference type="EMBL" id="LQOJ01000048">
    <property type="protein sequence ID" value="ORV00983.1"/>
    <property type="molecule type" value="Genomic_DNA"/>
</dbReference>
<proteinExistence type="predicted"/>
<accession>A0A1X1R819</accession>
<evidence type="ECO:0000313" key="2">
    <source>
        <dbReference type="Proteomes" id="UP000193484"/>
    </source>
</evidence>
<dbReference type="OrthoDB" id="8667257at2"/>
<dbReference type="NCBIfam" id="TIGR01764">
    <property type="entry name" value="excise"/>
    <property type="match status" value="1"/>
</dbReference>
<reference evidence="1 2" key="1">
    <citation type="submission" date="2016-01" db="EMBL/GenBank/DDBJ databases">
        <title>The new phylogeny of the genus Mycobacterium.</title>
        <authorList>
            <person name="Tarcisio F."/>
            <person name="Conor M."/>
            <person name="Antonella G."/>
            <person name="Elisabetta G."/>
            <person name="Giulia F.S."/>
            <person name="Sara T."/>
            <person name="Anna F."/>
            <person name="Clotilde B."/>
            <person name="Roberto B."/>
            <person name="Veronica D.S."/>
            <person name="Fabio R."/>
            <person name="Monica P."/>
            <person name="Olivier J."/>
            <person name="Enrico T."/>
            <person name="Nicola S."/>
        </authorList>
    </citation>
    <scope>NUCLEOTIDE SEQUENCE [LARGE SCALE GENOMIC DNA]</scope>
    <source>
        <strain evidence="1 2">DSM 44179</strain>
    </source>
</reference>
<dbReference type="AlphaFoldDB" id="A0A1X1R819"/>
<protein>
    <submittedName>
        <fullName evidence="1">Uncharacterized protein</fullName>
    </submittedName>
</protein>